<evidence type="ECO:0000313" key="3">
    <source>
        <dbReference type="EMBL" id="KAF2250213.1"/>
    </source>
</evidence>
<dbReference type="AlphaFoldDB" id="A0A6A6IL44"/>
<reference evidence="3" key="1">
    <citation type="journal article" date="2020" name="Stud. Mycol.">
        <title>101 Dothideomycetes genomes: a test case for predicting lifestyles and emergence of pathogens.</title>
        <authorList>
            <person name="Haridas S."/>
            <person name="Albert R."/>
            <person name="Binder M."/>
            <person name="Bloem J."/>
            <person name="Labutti K."/>
            <person name="Salamov A."/>
            <person name="Andreopoulos B."/>
            <person name="Baker S."/>
            <person name="Barry K."/>
            <person name="Bills G."/>
            <person name="Bluhm B."/>
            <person name="Cannon C."/>
            <person name="Castanera R."/>
            <person name="Culley D."/>
            <person name="Daum C."/>
            <person name="Ezra D."/>
            <person name="Gonzalez J."/>
            <person name="Henrissat B."/>
            <person name="Kuo A."/>
            <person name="Liang C."/>
            <person name="Lipzen A."/>
            <person name="Lutzoni F."/>
            <person name="Magnuson J."/>
            <person name="Mondo S."/>
            <person name="Nolan M."/>
            <person name="Ohm R."/>
            <person name="Pangilinan J."/>
            <person name="Park H.-J."/>
            <person name="Ramirez L."/>
            <person name="Alfaro M."/>
            <person name="Sun H."/>
            <person name="Tritt A."/>
            <person name="Yoshinaga Y."/>
            <person name="Zwiers L.-H."/>
            <person name="Turgeon B."/>
            <person name="Goodwin S."/>
            <person name="Spatafora J."/>
            <person name="Crous P."/>
            <person name="Grigoriev I."/>
        </authorList>
    </citation>
    <scope>NUCLEOTIDE SEQUENCE</scope>
    <source>
        <strain evidence="3">CBS 122368</strain>
    </source>
</reference>
<feature type="region of interest" description="Disordered" evidence="1">
    <location>
        <begin position="55"/>
        <end position="135"/>
    </location>
</feature>
<gene>
    <name evidence="3" type="ORF">BU26DRAFT_518634</name>
</gene>
<accession>A0A6A6IL44</accession>
<feature type="compositionally biased region" description="Basic and acidic residues" evidence="1">
    <location>
        <begin position="56"/>
        <end position="69"/>
    </location>
</feature>
<feature type="compositionally biased region" description="Polar residues" evidence="1">
    <location>
        <begin position="92"/>
        <end position="101"/>
    </location>
</feature>
<name>A0A6A6IL44_9PLEO</name>
<evidence type="ECO:0000256" key="2">
    <source>
        <dbReference type="SAM" id="Phobius"/>
    </source>
</evidence>
<dbReference type="RefSeq" id="XP_033685217.1">
    <property type="nucleotide sequence ID" value="XM_033828862.1"/>
</dbReference>
<keyword evidence="2" id="KW-0472">Membrane</keyword>
<evidence type="ECO:0000313" key="4">
    <source>
        <dbReference type="Proteomes" id="UP000800094"/>
    </source>
</evidence>
<feature type="compositionally biased region" description="Polar residues" evidence="1">
    <location>
        <begin position="118"/>
        <end position="127"/>
    </location>
</feature>
<sequence length="135" mass="14192">MPVLPPTNGSLALQWPAAAAEEEEPQLQLFNIITVCLAAASLVVACFHLAYQRKGAKGEVERQRDEGHPRNPSAAAEGVDEGLEAGVLHSVGTESARTASMQPGDLSGGFELGEIRTGFSNSDSTMDTLVDPEDS</sequence>
<protein>
    <submittedName>
        <fullName evidence="3">Uncharacterized protein</fullName>
    </submittedName>
</protein>
<keyword evidence="4" id="KW-1185">Reference proteome</keyword>
<proteinExistence type="predicted"/>
<feature type="transmembrane region" description="Helical" evidence="2">
    <location>
        <begin position="29"/>
        <end position="51"/>
    </location>
</feature>
<dbReference type="GeneID" id="54582192"/>
<dbReference type="Proteomes" id="UP000800094">
    <property type="component" value="Unassembled WGS sequence"/>
</dbReference>
<evidence type="ECO:0000256" key="1">
    <source>
        <dbReference type="SAM" id="MobiDB-lite"/>
    </source>
</evidence>
<dbReference type="EMBL" id="ML987194">
    <property type="protein sequence ID" value="KAF2250213.1"/>
    <property type="molecule type" value="Genomic_DNA"/>
</dbReference>
<organism evidence="3 4">
    <name type="scientific">Trematosphaeria pertusa</name>
    <dbReference type="NCBI Taxonomy" id="390896"/>
    <lineage>
        <taxon>Eukaryota</taxon>
        <taxon>Fungi</taxon>
        <taxon>Dikarya</taxon>
        <taxon>Ascomycota</taxon>
        <taxon>Pezizomycotina</taxon>
        <taxon>Dothideomycetes</taxon>
        <taxon>Pleosporomycetidae</taxon>
        <taxon>Pleosporales</taxon>
        <taxon>Massarineae</taxon>
        <taxon>Trematosphaeriaceae</taxon>
        <taxon>Trematosphaeria</taxon>
    </lineage>
</organism>
<keyword evidence="2" id="KW-1133">Transmembrane helix</keyword>
<keyword evidence="2" id="KW-0812">Transmembrane</keyword>